<dbReference type="EMBL" id="BSQG01000008">
    <property type="protein sequence ID" value="GLU49658.1"/>
    <property type="molecule type" value="Genomic_DNA"/>
</dbReference>
<dbReference type="RefSeq" id="WP_285761197.1">
    <property type="nucleotide sequence ID" value="NZ_BSQG01000008.1"/>
</dbReference>
<protein>
    <submittedName>
        <fullName evidence="7">Transporter</fullName>
    </submittedName>
</protein>
<evidence type="ECO:0000256" key="3">
    <source>
        <dbReference type="ARBA" id="ARBA00022989"/>
    </source>
</evidence>
<evidence type="ECO:0000256" key="1">
    <source>
        <dbReference type="ARBA" id="ARBA00004141"/>
    </source>
</evidence>
<evidence type="ECO:0000256" key="5">
    <source>
        <dbReference type="SAM" id="Phobius"/>
    </source>
</evidence>
<evidence type="ECO:0000259" key="6">
    <source>
        <dbReference type="Pfam" id="PF06271"/>
    </source>
</evidence>
<comment type="subcellular location">
    <subcellularLocation>
        <location evidence="1">Membrane</location>
        <topology evidence="1">Multi-pass membrane protein</topology>
    </subcellularLocation>
</comment>
<keyword evidence="8" id="KW-1185">Reference proteome</keyword>
<dbReference type="PANTHER" id="PTHR38480:SF1">
    <property type="entry name" value="SLR0254 PROTEIN"/>
    <property type="match status" value="1"/>
</dbReference>
<keyword evidence="4 5" id="KW-0472">Membrane</keyword>
<proteinExistence type="predicted"/>
<feature type="transmembrane region" description="Helical" evidence="5">
    <location>
        <begin position="32"/>
        <end position="56"/>
    </location>
</feature>
<evidence type="ECO:0000313" key="7">
    <source>
        <dbReference type="EMBL" id="GLU49658.1"/>
    </source>
</evidence>
<keyword evidence="2 5" id="KW-0812">Transmembrane</keyword>
<dbReference type="PANTHER" id="PTHR38480">
    <property type="entry name" value="SLR0254 PROTEIN"/>
    <property type="match status" value="1"/>
</dbReference>
<accession>A0A9W6P9X4</accession>
<comment type="caution">
    <text evidence="7">The sequence shown here is derived from an EMBL/GenBank/DDBJ whole genome shotgun (WGS) entry which is preliminary data.</text>
</comment>
<reference evidence="7" key="1">
    <citation type="submission" date="2023-02" db="EMBL/GenBank/DDBJ databases">
        <title>Nocardiopsis ansamitocini NBRC 112285.</title>
        <authorList>
            <person name="Ichikawa N."/>
            <person name="Sato H."/>
            <person name="Tonouchi N."/>
        </authorList>
    </citation>
    <scope>NUCLEOTIDE SEQUENCE</scope>
    <source>
        <strain evidence="7">NBRC 112285</strain>
    </source>
</reference>
<dbReference type="AlphaFoldDB" id="A0A9W6P9X4"/>
<dbReference type="InterPro" id="IPR010432">
    <property type="entry name" value="RDD"/>
</dbReference>
<dbReference type="GO" id="GO:0016020">
    <property type="term" value="C:membrane"/>
    <property type="evidence" value="ECO:0007669"/>
    <property type="project" value="UniProtKB-SubCell"/>
</dbReference>
<dbReference type="Pfam" id="PF06271">
    <property type="entry name" value="RDD"/>
    <property type="match status" value="1"/>
</dbReference>
<feature type="transmembrane region" description="Helical" evidence="5">
    <location>
        <begin position="63"/>
        <end position="83"/>
    </location>
</feature>
<name>A0A9W6P9X4_9ACTN</name>
<organism evidence="7 8">
    <name type="scientific">Nocardiopsis ansamitocini</name>
    <dbReference type="NCBI Taxonomy" id="1670832"/>
    <lineage>
        <taxon>Bacteria</taxon>
        <taxon>Bacillati</taxon>
        <taxon>Actinomycetota</taxon>
        <taxon>Actinomycetes</taxon>
        <taxon>Streptosporangiales</taxon>
        <taxon>Nocardiopsidaceae</taxon>
        <taxon>Nocardiopsis</taxon>
    </lineage>
</organism>
<feature type="domain" description="RDD" evidence="6">
    <location>
        <begin position="26"/>
        <end position="153"/>
    </location>
</feature>
<evidence type="ECO:0000256" key="4">
    <source>
        <dbReference type="ARBA" id="ARBA00023136"/>
    </source>
</evidence>
<feature type="transmembrane region" description="Helical" evidence="5">
    <location>
        <begin position="120"/>
        <end position="140"/>
    </location>
</feature>
<keyword evidence="3 5" id="KW-1133">Transmembrane helix</keyword>
<evidence type="ECO:0000313" key="8">
    <source>
        <dbReference type="Proteomes" id="UP001165092"/>
    </source>
</evidence>
<evidence type="ECO:0000256" key="2">
    <source>
        <dbReference type="ARBA" id="ARBA00022692"/>
    </source>
</evidence>
<dbReference type="Proteomes" id="UP001165092">
    <property type="component" value="Unassembled WGS sequence"/>
</dbReference>
<sequence length="262" mass="28412">MANQGGQFEQTRLVTGDAVVLDLNPAGFASRMVALCIDVALQVSVLIGATLLLALVEGAIDTAMAAALAVATMVLVIVVYPVAFETLSRGRSLGKYALGLRVVSEDGGPVRFRQALTRGLTGFVELWMTFGVVAVVVSMLNRDGRRVGDFLAGTMVVQERAGRRPSTAIEMPPRMAEWAQHAELSGLPAETASMAHQYVLRYDELTEATRYEMGVQVANTVARYVAPPPPQWASPPEFLSAVLAERRRREEARRQHGSSQWS</sequence>
<gene>
    <name evidence="7" type="ORF">Nans01_40090</name>
</gene>